<feature type="compositionally biased region" description="Basic and acidic residues" evidence="1">
    <location>
        <begin position="42"/>
        <end position="57"/>
    </location>
</feature>
<gene>
    <name evidence="2" type="ORF">AGR2A_Lc80052</name>
</gene>
<dbReference type="EMBL" id="FBVY01000037">
    <property type="protein sequence ID" value="CUW99867.1"/>
    <property type="molecule type" value="Genomic_DNA"/>
</dbReference>
<organism evidence="2 3">
    <name type="scientific">Agrobacterium genomosp. 2 str. CFBP 5494</name>
    <dbReference type="NCBI Taxonomy" id="1183436"/>
    <lineage>
        <taxon>Bacteria</taxon>
        <taxon>Pseudomonadati</taxon>
        <taxon>Pseudomonadota</taxon>
        <taxon>Alphaproteobacteria</taxon>
        <taxon>Hyphomicrobiales</taxon>
        <taxon>Rhizobiaceae</taxon>
        <taxon>Rhizobium/Agrobacterium group</taxon>
        <taxon>Agrobacterium</taxon>
        <taxon>Agrobacterium tumefaciens complex</taxon>
    </lineage>
</organism>
<dbReference type="AlphaFoldDB" id="A0A9W5B5D9"/>
<name>A0A9W5B5D9_9HYPH</name>
<reference evidence="2 3" key="1">
    <citation type="submission" date="2016-01" db="EMBL/GenBank/DDBJ databases">
        <authorList>
            <person name="Regsiter A."/>
            <person name="william w."/>
        </authorList>
    </citation>
    <scope>NUCLEOTIDE SEQUENCE [LARGE SCALE GENOMIC DNA]</scope>
    <source>
        <strain evidence="2 3">CFBP 5494</strain>
    </source>
</reference>
<sequence>MSLNVPARELHVVPDNENVKGADAENVPKEPAASGLRAPPRCSREHLPGGAEIFRDR</sequence>
<proteinExistence type="predicted"/>
<protein>
    <submittedName>
        <fullName evidence="2">Uncharacterized protein</fullName>
    </submittedName>
</protein>
<feature type="compositionally biased region" description="Basic and acidic residues" evidence="1">
    <location>
        <begin position="15"/>
        <end position="28"/>
    </location>
</feature>
<evidence type="ECO:0000313" key="2">
    <source>
        <dbReference type="EMBL" id="CUW99867.1"/>
    </source>
</evidence>
<accession>A0A9W5B5D9</accession>
<feature type="region of interest" description="Disordered" evidence="1">
    <location>
        <begin position="15"/>
        <end position="57"/>
    </location>
</feature>
<evidence type="ECO:0000313" key="3">
    <source>
        <dbReference type="Proteomes" id="UP000191933"/>
    </source>
</evidence>
<evidence type="ECO:0000256" key="1">
    <source>
        <dbReference type="SAM" id="MobiDB-lite"/>
    </source>
</evidence>
<comment type="caution">
    <text evidence="2">The sequence shown here is derived from an EMBL/GenBank/DDBJ whole genome shotgun (WGS) entry which is preliminary data.</text>
</comment>
<keyword evidence="3" id="KW-1185">Reference proteome</keyword>
<dbReference type="Proteomes" id="UP000191933">
    <property type="component" value="Unassembled WGS sequence"/>
</dbReference>